<proteinExistence type="inferred from homology"/>
<comment type="similarity">
    <text evidence="1">Belongs to the glycosyl hydrolase 13 family.</text>
</comment>
<dbReference type="Gene3D" id="3.90.400.10">
    <property type="entry name" value="Oligo-1,6-glucosidase, Domain 2"/>
    <property type="match status" value="1"/>
</dbReference>
<dbReference type="FunFam" id="3.90.400.10:FF:000002">
    <property type="entry name" value="Sucrose isomerase"/>
    <property type="match status" value="1"/>
</dbReference>
<dbReference type="PANTHER" id="PTHR10357">
    <property type="entry name" value="ALPHA-AMYLASE FAMILY MEMBER"/>
    <property type="match status" value="1"/>
</dbReference>
<dbReference type="EMBL" id="FWFK01000006">
    <property type="protein sequence ID" value="SLN65762.1"/>
    <property type="molecule type" value="Genomic_DNA"/>
</dbReference>
<dbReference type="InterPro" id="IPR045857">
    <property type="entry name" value="O16G_dom_2"/>
</dbReference>
<feature type="domain" description="Glycosyl hydrolase family 13 catalytic" evidence="4">
    <location>
        <begin position="15"/>
        <end position="401"/>
    </location>
</feature>
<gene>
    <name evidence="5" type="primary">malL_3</name>
    <name evidence="5" type="ORF">ROJ8625_03363</name>
</gene>
<dbReference type="Gene3D" id="3.20.20.80">
    <property type="entry name" value="Glycosidases"/>
    <property type="match status" value="2"/>
</dbReference>
<accession>A0A1X6ZZD7</accession>
<name>A0A1X6ZZD7_9RHOB</name>
<dbReference type="CDD" id="cd11330">
    <property type="entry name" value="AmyAc_OligoGlu"/>
    <property type="match status" value="1"/>
</dbReference>
<dbReference type="EC" id="3.2.1.10" evidence="5"/>
<dbReference type="RefSeq" id="WP_085793076.1">
    <property type="nucleotide sequence ID" value="NZ_FWFK01000006.1"/>
</dbReference>
<dbReference type="GO" id="GO:0009313">
    <property type="term" value="P:oligosaccharide catabolic process"/>
    <property type="evidence" value="ECO:0007669"/>
    <property type="project" value="TreeGrafter"/>
</dbReference>
<keyword evidence="2 5" id="KW-0378">Hydrolase</keyword>
<protein>
    <submittedName>
        <fullName evidence="5">Oligo-1,6-glucosidase</fullName>
        <ecNumber evidence="5">3.2.1.10</ecNumber>
    </submittedName>
</protein>
<keyword evidence="6" id="KW-1185">Reference proteome</keyword>
<dbReference type="InterPro" id="IPR013780">
    <property type="entry name" value="Glyco_hydro_b"/>
</dbReference>
<evidence type="ECO:0000256" key="2">
    <source>
        <dbReference type="ARBA" id="ARBA00022801"/>
    </source>
</evidence>
<dbReference type="InterPro" id="IPR017853">
    <property type="entry name" value="GH"/>
</dbReference>
<sequence>MTTHAAWWQGATIYQIYPRSFLDTTGNGVGDLPGITRKLDYIAALGVDAIWISPFVQSPMKDYGYDVSDYRAVDPLFGQQGDVQVLFDEAHRRGLRVLMDQVLSHTSDQHPWFRESRGSRDNPKADWYVWADAAPDGGPPNNWLSVFGGASWQWSPWRSQYYLHNFLREQPDLNFHNPEVQEAVLDVCRYWLDLGADGFRLDVCAFYFHDTELRDNPPEPETPRGAHFQFNPYSYQRHVHDIGQPENLGFLERLRALTDEYEDRVLLGEMHQENYAQLHREYTAPGRLHLAYGYDLLGAEQRDPAVIRRSAEKLGYSDTDGWPCWAMDNHDFTRTPTRCGWEDNPDASVMALVALTCLRGAACLYQGSELALPEATLDYEDLQDPYGREFWPAYAGRDGARTPMPWTADHPNGDFSHEAPWLPVPPAHLRLSVATQDAQPGSPLNRIRRFLAWRRDEPALRHGAMRMHDGPEGVLTFTRDDGANPVFCAINLSPGGACVTPGHAISGGALEGHGFGCHADETGIHLPAWGAWFGRPPNSVAGAVR</sequence>
<dbReference type="SUPFAM" id="SSF51445">
    <property type="entry name" value="(Trans)glycosidases"/>
    <property type="match status" value="1"/>
</dbReference>
<dbReference type="GO" id="GO:0004556">
    <property type="term" value="F:alpha-amylase activity"/>
    <property type="evidence" value="ECO:0007669"/>
    <property type="project" value="TreeGrafter"/>
</dbReference>
<keyword evidence="3 5" id="KW-0326">Glycosidase</keyword>
<dbReference type="InterPro" id="IPR006047">
    <property type="entry name" value="GH13_cat_dom"/>
</dbReference>
<dbReference type="Gene3D" id="2.60.40.1180">
    <property type="entry name" value="Golgi alpha-mannosidase II"/>
    <property type="match status" value="1"/>
</dbReference>
<dbReference type="GO" id="GO:0004574">
    <property type="term" value="F:oligo-1,6-glucosidase activity"/>
    <property type="evidence" value="ECO:0007669"/>
    <property type="project" value="UniProtKB-EC"/>
</dbReference>
<reference evidence="5 6" key="1">
    <citation type="submission" date="2017-03" db="EMBL/GenBank/DDBJ databases">
        <authorList>
            <person name="Afonso C.L."/>
            <person name="Miller P.J."/>
            <person name="Scott M.A."/>
            <person name="Spackman E."/>
            <person name="Goraichik I."/>
            <person name="Dimitrov K.M."/>
            <person name="Suarez D.L."/>
            <person name="Swayne D.E."/>
        </authorList>
    </citation>
    <scope>NUCLEOTIDE SEQUENCE [LARGE SCALE GENOMIC DNA]</scope>
    <source>
        <strain evidence="5 6">CECT 8625</strain>
    </source>
</reference>
<evidence type="ECO:0000256" key="1">
    <source>
        <dbReference type="ARBA" id="ARBA00008061"/>
    </source>
</evidence>
<dbReference type="Pfam" id="PF00128">
    <property type="entry name" value="Alpha-amylase"/>
    <property type="match status" value="1"/>
</dbReference>
<dbReference type="SMART" id="SM00642">
    <property type="entry name" value="Aamy"/>
    <property type="match status" value="1"/>
</dbReference>
<dbReference type="PANTHER" id="PTHR10357:SF179">
    <property type="entry name" value="NEUTRAL AND BASIC AMINO ACID TRANSPORT PROTEIN RBAT"/>
    <property type="match status" value="1"/>
</dbReference>
<evidence type="ECO:0000256" key="3">
    <source>
        <dbReference type="ARBA" id="ARBA00023295"/>
    </source>
</evidence>
<dbReference type="OrthoDB" id="9805159at2"/>
<dbReference type="AlphaFoldDB" id="A0A1X6ZZD7"/>
<dbReference type="Proteomes" id="UP000193570">
    <property type="component" value="Unassembled WGS sequence"/>
</dbReference>
<evidence type="ECO:0000313" key="5">
    <source>
        <dbReference type="EMBL" id="SLN65762.1"/>
    </source>
</evidence>
<organism evidence="5 6">
    <name type="scientific">Roseivivax jejudonensis</name>
    <dbReference type="NCBI Taxonomy" id="1529041"/>
    <lineage>
        <taxon>Bacteria</taxon>
        <taxon>Pseudomonadati</taxon>
        <taxon>Pseudomonadota</taxon>
        <taxon>Alphaproteobacteria</taxon>
        <taxon>Rhodobacterales</taxon>
        <taxon>Roseobacteraceae</taxon>
        <taxon>Roseivivax</taxon>
    </lineage>
</organism>
<evidence type="ECO:0000313" key="6">
    <source>
        <dbReference type="Proteomes" id="UP000193570"/>
    </source>
</evidence>
<evidence type="ECO:0000259" key="4">
    <source>
        <dbReference type="SMART" id="SM00642"/>
    </source>
</evidence>